<accession>A3FIL2</accession>
<dbReference type="GO" id="GO:0016301">
    <property type="term" value="F:kinase activity"/>
    <property type="evidence" value="ECO:0007669"/>
    <property type="project" value="UniProtKB-KW"/>
</dbReference>
<proteinExistence type="predicted"/>
<reference evidence="1" key="1">
    <citation type="journal article" date="2007" name="J. Bacteriol.">
        <title>A horizontal gene transfer event defines two distinct groups within Burkholderia pseudomallei that have dissimilar geographic distributions.</title>
        <authorList>
            <person name="Tuanyok A."/>
            <person name="Auerbach R.K."/>
            <person name="Brettin T.S."/>
            <person name="Bruce D.C."/>
            <person name="Munk A.C."/>
            <person name="Detter J.C."/>
            <person name="Pearson T."/>
            <person name="Hornstra H."/>
            <person name="Sermswan R.W."/>
            <person name="Wuthiekanun V."/>
            <person name="Peacock S.J."/>
            <person name="Currie B.J."/>
            <person name="Keim P."/>
            <person name="Wagner D.M."/>
        </authorList>
    </citation>
    <scope>NUCLEOTIDE SEQUENCE</scope>
    <source>
        <strain evidence="1">305</strain>
    </source>
</reference>
<name>A3FIL2_BURPE</name>
<gene>
    <name evidence="1" type="ORF">btfc-orf35</name>
</gene>
<organism evidence="1">
    <name type="scientific">Burkholderia pseudomallei</name>
    <name type="common">Pseudomonas pseudomallei</name>
    <dbReference type="NCBI Taxonomy" id="28450"/>
    <lineage>
        <taxon>Bacteria</taxon>
        <taxon>Pseudomonadati</taxon>
        <taxon>Pseudomonadota</taxon>
        <taxon>Betaproteobacteria</taxon>
        <taxon>Burkholderiales</taxon>
        <taxon>Burkholderiaceae</taxon>
        <taxon>Burkholderia</taxon>
        <taxon>pseudomallei group</taxon>
    </lineage>
</organism>
<dbReference type="EMBL" id="EF377328">
    <property type="protein sequence ID" value="ABN48696.1"/>
    <property type="molecule type" value="Genomic_DNA"/>
</dbReference>
<dbReference type="AlphaFoldDB" id="A3FIL2"/>
<keyword evidence="1" id="KW-0808">Transferase</keyword>
<protein>
    <submittedName>
        <fullName evidence="1">Signal transduction histidine kinase</fullName>
    </submittedName>
</protein>
<sequence length="109" mass="11705">MADFDVDRVGDLSAALTTRARRLADAAMQRDWASVTALDAELNAIVRRCAADGEPTRDMHAALQAVARVYERAAATIGDAHGELASRLVELAENRHAWIAYATIAEGGQ</sequence>
<keyword evidence="1" id="KW-0418">Kinase</keyword>
<evidence type="ECO:0000313" key="1">
    <source>
        <dbReference type="EMBL" id="ABN48696.1"/>
    </source>
</evidence>